<name>A0A0X9FCJ7_9BBAC</name>
<sequence>MATPTSVDLVNAVKYLTNREQLSLIVQWRARLPHILIDYTIRWAHNEDYYVPPMLRQTSGIVTHVTFSREGCDAMSCYPYTATGVIDFVNTPIGGYTQTSNTSVQYNQPACFHLDPALASRDNNIQSVELRYTQNNKCILVDTFTKAWMNTPYLRTSKHVVSGIDDVPGFDVQYDSNPLFPERIVGRFNEAYCRRFGRHFTDNNSCSRTWFETFVSFILGDSIYNTFKLLGNNVFDDLRNFNYERPSAVLPPPPEPEGDDMLHEWLLVRDTTHDANIEKKFLSNDFGDMLRNANDIITYVANKGFTTNYFFSSKKNMIIQKMKGLQKNYNDKYFDTKTTDSSLESVIVNFLDDHALIMSILFDLGFDVLESVVVNMMQQLNKVLMPSLRRMLLMQSRRVTVALLGETYKAAMVHALNRALISTIGTVAKALSKAVTAAASLVNIALLFFLLADLVLMIWDPFGYNNMFPRGFLDDLSNSFLSSYYESLESPTRDAIEFLPIHFTNLLMNDDEEDYFVESMMHIIDYLAALDVNSNGQMIDLQQQGDAISEDNFDEQDLLGASLATNDTWAYFRWFCARHDAIVTNANPFNNMLIGIGVFTSVSVLFYYIYHINMLDVMEKKYLETLLTILVVLIGLLLVLPSLQYYTQLMRHNQTFT</sequence>
<evidence type="ECO:0000256" key="1">
    <source>
        <dbReference type="SAM" id="Phobius"/>
    </source>
</evidence>
<keyword evidence="1" id="KW-0472">Membrane</keyword>
<dbReference type="Pfam" id="PF04583">
    <property type="entry name" value="Baculo_p74"/>
    <property type="match status" value="1"/>
</dbReference>
<feature type="domain" description="Baculoviridae p74 N-terminal" evidence="2">
    <location>
        <begin position="5"/>
        <end position="305"/>
    </location>
</feature>
<proteinExistence type="predicted"/>
<dbReference type="Pfam" id="PF08404">
    <property type="entry name" value="Baculo_p74_N"/>
    <property type="match status" value="1"/>
</dbReference>
<accession>A0A0X9FCJ7</accession>
<organism evidence="3">
    <name type="scientific">Cnaphalocrocis medinalis granulovirus</name>
    <dbReference type="NCBI Taxonomy" id="1750712"/>
    <lineage>
        <taxon>Viruses</taxon>
        <taxon>Viruses incertae sedis</taxon>
        <taxon>Naldaviricetes</taxon>
        <taxon>Lefavirales</taxon>
        <taxon>Baculoviridae</taxon>
        <taxon>Betabaculovirus</taxon>
        <taxon>Betabaculovirus cnamedinalis</taxon>
    </lineage>
</organism>
<dbReference type="InterPro" id="IPR013613">
    <property type="entry name" value="Baculo_p74_N"/>
</dbReference>
<feature type="transmembrane region" description="Helical" evidence="1">
    <location>
        <begin position="437"/>
        <end position="459"/>
    </location>
</feature>
<reference evidence="3" key="1">
    <citation type="journal article" date="2016" name="PLoS ONE">
        <title>Genome of Cnaphalocrocis medinalis Granulovirus, the First Crambidae-Infecting Betabaculovirus Isolated from Rice Leaffolder to Sequenced.</title>
        <authorList>
            <person name="Han G."/>
            <person name="Xu J."/>
            <person name="Liu Q."/>
            <person name="Li C."/>
            <person name="Xu H."/>
            <person name="Lu Z."/>
        </authorList>
    </citation>
    <scope>NUCLEOTIDE SEQUENCE</scope>
</reference>
<keyword evidence="1" id="KW-0812">Transmembrane</keyword>
<evidence type="ECO:0000313" key="3">
    <source>
        <dbReference type="EMBL" id="ALN41964.1"/>
    </source>
</evidence>
<dbReference type="InterPro" id="IPR007663">
    <property type="entry name" value="Baculo_p74"/>
</dbReference>
<protein>
    <submittedName>
        <fullName evidence="3">p74</fullName>
    </submittedName>
</protein>
<feature type="transmembrane region" description="Helical" evidence="1">
    <location>
        <begin position="592"/>
        <end position="610"/>
    </location>
</feature>
<feature type="transmembrane region" description="Helical" evidence="1">
    <location>
        <begin position="622"/>
        <end position="643"/>
    </location>
</feature>
<dbReference type="EMBL" id="KP658210">
    <property type="protein sequence ID" value="ALN41964.1"/>
    <property type="molecule type" value="Genomic_DNA"/>
</dbReference>
<dbReference type="GO" id="GO:0019058">
    <property type="term" value="P:viral life cycle"/>
    <property type="evidence" value="ECO:0007669"/>
    <property type="project" value="InterPro"/>
</dbReference>
<evidence type="ECO:0000259" key="2">
    <source>
        <dbReference type="Pfam" id="PF08404"/>
    </source>
</evidence>
<keyword evidence="1" id="KW-1133">Transmembrane helix</keyword>